<evidence type="ECO:0000256" key="1">
    <source>
        <dbReference type="ARBA" id="ARBA00001286"/>
    </source>
</evidence>
<dbReference type="Pfam" id="PF02870">
    <property type="entry name" value="Methyltransf_1N"/>
    <property type="match status" value="1"/>
</dbReference>
<dbReference type="GO" id="GO:0005737">
    <property type="term" value="C:cytoplasm"/>
    <property type="evidence" value="ECO:0007669"/>
    <property type="project" value="UniProtKB-SubCell"/>
</dbReference>
<dbReference type="NCBIfam" id="TIGR00589">
    <property type="entry name" value="ogt"/>
    <property type="match status" value="1"/>
</dbReference>
<dbReference type="AlphaFoldDB" id="A0A1I6RLE8"/>
<dbReference type="RefSeq" id="WP_090227701.1">
    <property type="nucleotide sequence ID" value="NZ_FOZP01000006.1"/>
</dbReference>
<reference evidence="13" key="1">
    <citation type="submission" date="2016-10" db="EMBL/GenBank/DDBJ databases">
        <authorList>
            <person name="Varghese N."/>
            <person name="Submissions S."/>
        </authorList>
    </citation>
    <scope>NUCLEOTIDE SEQUENCE [LARGE SCALE GENOMIC DNA]</scope>
    <source>
        <strain evidence="13">DSM 24450</strain>
    </source>
</reference>
<dbReference type="CDD" id="cd06445">
    <property type="entry name" value="ATase"/>
    <property type="match status" value="1"/>
</dbReference>
<gene>
    <name evidence="12" type="ORF">SAMN04488006_2602</name>
</gene>
<dbReference type="InterPro" id="IPR014048">
    <property type="entry name" value="MethylDNA_cys_MeTrfase_DNA-bd"/>
</dbReference>
<proteinExistence type="inferred from homology"/>
<evidence type="ECO:0000256" key="8">
    <source>
        <dbReference type="ARBA" id="ARBA00049348"/>
    </source>
</evidence>
<dbReference type="PROSITE" id="PS00374">
    <property type="entry name" value="MGMT"/>
    <property type="match status" value="1"/>
</dbReference>
<evidence type="ECO:0000313" key="12">
    <source>
        <dbReference type="EMBL" id="SFS65525.1"/>
    </source>
</evidence>
<feature type="domain" description="Methylated-DNA-[protein]-cysteine S-methyltransferase DNA binding" evidence="10">
    <location>
        <begin position="73"/>
        <end position="152"/>
    </location>
</feature>
<keyword evidence="13" id="KW-1185">Reference proteome</keyword>
<dbReference type="InterPro" id="IPR036631">
    <property type="entry name" value="MGMT_N_sf"/>
</dbReference>
<evidence type="ECO:0000256" key="7">
    <source>
        <dbReference type="ARBA" id="ARBA00023204"/>
    </source>
</evidence>
<keyword evidence="7 9" id="KW-0234">DNA repair</keyword>
<dbReference type="HAMAP" id="MF_00772">
    <property type="entry name" value="OGT"/>
    <property type="match status" value="1"/>
</dbReference>
<keyword evidence="4 9" id="KW-0489">Methyltransferase</keyword>
<comment type="similarity">
    <text evidence="2 9">Belongs to the MGMT family.</text>
</comment>
<comment type="function">
    <text evidence="9">Involved in the cellular defense against the biological effects of O6-methylguanine (O6-MeG) and O4-methylthymine (O4-MeT) in DNA. Repairs the methylated nucleobase in DNA by stoichiometrically transferring the methyl group to a cysteine residue in the enzyme. This is a suicide reaction: the enzyme is irreversibly inactivated.</text>
</comment>
<dbReference type="InterPro" id="IPR001497">
    <property type="entry name" value="MethylDNA_cys_MeTrfase_AS"/>
</dbReference>
<name>A0A1I6RLE8_9FLAO</name>
<evidence type="ECO:0000313" key="13">
    <source>
        <dbReference type="Proteomes" id="UP000199312"/>
    </source>
</evidence>
<evidence type="ECO:0000256" key="6">
    <source>
        <dbReference type="ARBA" id="ARBA00022763"/>
    </source>
</evidence>
<dbReference type="PANTHER" id="PTHR10815">
    <property type="entry name" value="METHYLATED-DNA--PROTEIN-CYSTEINE METHYLTRANSFERASE"/>
    <property type="match status" value="1"/>
</dbReference>
<feature type="active site" description="Nucleophile; methyl group acceptor" evidence="9">
    <location>
        <position position="124"/>
    </location>
</feature>
<dbReference type="FunFam" id="1.10.10.10:FF:000214">
    <property type="entry name" value="Methylated-DNA--protein-cysteine methyltransferase"/>
    <property type="match status" value="1"/>
</dbReference>
<feature type="domain" description="Methylguanine DNA methyltransferase ribonuclease-like" evidence="11">
    <location>
        <begin position="6"/>
        <end position="68"/>
    </location>
</feature>
<dbReference type="EC" id="2.1.1.63" evidence="9"/>
<dbReference type="SUPFAM" id="SSF46767">
    <property type="entry name" value="Methylated DNA-protein cysteine methyltransferase, C-terminal domain"/>
    <property type="match status" value="1"/>
</dbReference>
<protein>
    <recommendedName>
        <fullName evidence="9">Methylated-DNA--protein-cysteine methyltransferase</fullName>
        <ecNumber evidence="9">2.1.1.63</ecNumber>
    </recommendedName>
    <alternativeName>
        <fullName evidence="9">6-O-methylguanine-DNA methyltransferase</fullName>
        <shortName evidence="9">MGMT</shortName>
    </alternativeName>
    <alternativeName>
        <fullName evidence="9">O-6-methylguanine-DNA-alkyltransferase</fullName>
    </alternativeName>
</protein>
<evidence type="ECO:0000259" key="11">
    <source>
        <dbReference type="Pfam" id="PF02870"/>
    </source>
</evidence>
<keyword evidence="3 9" id="KW-0963">Cytoplasm</keyword>
<dbReference type="Gene3D" id="1.10.10.10">
    <property type="entry name" value="Winged helix-like DNA-binding domain superfamily/Winged helix DNA-binding domain"/>
    <property type="match status" value="1"/>
</dbReference>
<dbReference type="Proteomes" id="UP000199312">
    <property type="component" value="Unassembled WGS sequence"/>
</dbReference>
<dbReference type="InterPro" id="IPR023546">
    <property type="entry name" value="MGMT"/>
</dbReference>
<dbReference type="Gene3D" id="3.30.160.70">
    <property type="entry name" value="Methylated DNA-protein cysteine methyltransferase domain"/>
    <property type="match status" value="1"/>
</dbReference>
<dbReference type="STRING" id="593133.SAMN04488006_2602"/>
<accession>A0A1I6RLE8</accession>
<dbReference type="GO" id="GO:0003908">
    <property type="term" value="F:methylated-DNA-[protein]-cysteine S-methyltransferase activity"/>
    <property type="evidence" value="ECO:0007669"/>
    <property type="project" value="UniProtKB-UniRule"/>
</dbReference>
<dbReference type="InterPro" id="IPR036217">
    <property type="entry name" value="MethylDNA_cys_MeTrfase_DNAb"/>
</dbReference>
<dbReference type="OrthoDB" id="9802228at2"/>
<sequence length="160" mass="17923">MESNKITYYKTPIGTAKIVGDENGISSISVIDEQIETSKKTPACLKECVQQLDEYFKGTRTEFTVKLNAKGTKFQQKVWNELLNVPFGKTKTYLEQSKQLGDVKAIRAVASANGKNPIWILIPCHRIIGSNGSLTGYAGGIWRKKWLLEHENPSTQQSLF</sequence>
<dbReference type="PANTHER" id="PTHR10815:SF13">
    <property type="entry name" value="METHYLATED-DNA--PROTEIN-CYSTEINE METHYLTRANSFERASE"/>
    <property type="match status" value="1"/>
</dbReference>
<dbReference type="InterPro" id="IPR036388">
    <property type="entry name" value="WH-like_DNA-bd_sf"/>
</dbReference>
<organism evidence="12 13">
    <name type="scientific">Lutibacter maritimus</name>
    <dbReference type="NCBI Taxonomy" id="593133"/>
    <lineage>
        <taxon>Bacteria</taxon>
        <taxon>Pseudomonadati</taxon>
        <taxon>Bacteroidota</taxon>
        <taxon>Flavobacteriia</taxon>
        <taxon>Flavobacteriales</taxon>
        <taxon>Flavobacteriaceae</taxon>
        <taxon>Lutibacter</taxon>
    </lineage>
</organism>
<evidence type="ECO:0000256" key="9">
    <source>
        <dbReference type="HAMAP-Rule" id="MF_00772"/>
    </source>
</evidence>
<dbReference type="EMBL" id="FOZP01000006">
    <property type="protein sequence ID" value="SFS65525.1"/>
    <property type="molecule type" value="Genomic_DNA"/>
</dbReference>
<dbReference type="Pfam" id="PF01035">
    <property type="entry name" value="DNA_binding_1"/>
    <property type="match status" value="1"/>
</dbReference>
<comment type="subcellular location">
    <subcellularLocation>
        <location evidence="9">Cytoplasm</location>
    </subcellularLocation>
</comment>
<comment type="catalytic activity">
    <reaction evidence="8 9">
        <text>a 6-O-methyl-2'-deoxyguanosine in DNA + L-cysteinyl-[protein] = S-methyl-L-cysteinyl-[protein] + a 2'-deoxyguanosine in DNA</text>
        <dbReference type="Rhea" id="RHEA:24000"/>
        <dbReference type="Rhea" id="RHEA-COMP:10131"/>
        <dbReference type="Rhea" id="RHEA-COMP:10132"/>
        <dbReference type="Rhea" id="RHEA-COMP:11367"/>
        <dbReference type="Rhea" id="RHEA-COMP:11368"/>
        <dbReference type="ChEBI" id="CHEBI:29950"/>
        <dbReference type="ChEBI" id="CHEBI:82612"/>
        <dbReference type="ChEBI" id="CHEBI:85445"/>
        <dbReference type="ChEBI" id="CHEBI:85448"/>
        <dbReference type="EC" id="2.1.1.63"/>
    </reaction>
</comment>
<comment type="miscellaneous">
    <text evidence="9">This enzyme catalyzes only one turnover and therefore is not strictly catalytic. According to one definition, an enzyme is a biocatalyst that acts repeatedly and over many reaction cycles.</text>
</comment>
<evidence type="ECO:0000256" key="5">
    <source>
        <dbReference type="ARBA" id="ARBA00022679"/>
    </source>
</evidence>
<evidence type="ECO:0000256" key="4">
    <source>
        <dbReference type="ARBA" id="ARBA00022603"/>
    </source>
</evidence>
<dbReference type="SUPFAM" id="SSF53155">
    <property type="entry name" value="Methylated DNA-protein cysteine methyltransferase domain"/>
    <property type="match status" value="1"/>
</dbReference>
<evidence type="ECO:0000259" key="10">
    <source>
        <dbReference type="Pfam" id="PF01035"/>
    </source>
</evidence>
<evidence type="ECO:0000256" key="3">
    <source>
        <dbReference type="ARBA" id="ARBA00022490"/>
    </source>
</evidence>
<dbReference type="GO" id="GO:0032259">
    <property type="term" value="P:methylation"/>
    <property type="evidence" value="ECO:0007669"/>
    <property type="project" value="UniProtKB-KW"/>
</dbReference>
<keyword evidence="5 9" id="KW-0808">Transferase</keyword>
<comment type="catalytic activity">
    <reaction evidence="1 9">
        <text>a 4-O-methyl-thymidine in DNA + L-cysteinyl-[protein] = a thymidine in DNA + S-methyl-L-cysteinyl-[protein]</text>
        <dbReference type="Rhea" id="RHEA:53428"/>
        <dbReference type="Rhea" id="RHEA-COMP:10131"/>
        <dbReference type="Rhea" id="RHEA-COMP:10132"/>
        <dbReference type="Rhea" id="RHEA-COMP:13555"/>
        <dbReference type="Rhea" id="RHEA-COMP:13556"/>
        <dbReference type="ChEBI" id="CHEBI:29950"/>
        <dbReference type="ChEBI" id="CHEBI:82612"/>
        <dbReference type="ChEBI" id="CHEBI:137386"/>
        <dbReference type="ChEBI" id="CHEBI:137387"/>
        <dbReference type="EC" id="2.1.1.63"/>
    </reaction>
</comment>
<evidence type="ECO:0000256" key="2">
    <source>
        <dbReference type="ARBA" id="ARBA00008711"/>
    </source>
</evidence>
<dbReference type="InterPro" id="IPR008332">
    <property type="entry name" value="MethylG_MeTrfase_N"/>
</dbReference>
<keyword evidence="6 9" id="KW-0227">DNA damage</keyword>
<dbReference type="GO" id="GO:0006307">
    <property type="term" value="P:DNA alkylation repair"/>
    <property type="evidence" value="ECO:0007669"/>
    <property type="project" value="UniProtKB-UniRule"/>
</dbReference>